<dbReference type="EMBL" id="CP049616">
    <property type="protein sequence ID" value="QII43707.1"/>
    <property type="molecule type" value="Genomic_DNA"/>
</dbReference>
<evidence type="ECO:0000313" key="2">
    <source>
        <dbReference type="EMBL" id="QII43707.1"/>
    </source>
</evidence>
<protein>
    <submittedName>
        <fullName evidence="2">VOC family protein</fullName>
    </submittedName>
</protein>
<sequence length="113" mass="12481">MKTTPIDYIEFKSTDIKSTKVFYSSIFGWAFTDYGPNYTAFSESGVAGGFELTTAPIVNGALVVLYHDNLEEILEKVIKAGGIITKEIFGFPGGKRFHFTDPSGNELAIWSEK</sequence>
<gene>
    <name evidence="2" type="ORF">GVT53_03130</name>
</gene>
<keyword evidence="3" id="KW-1185">Reference proteome</keyword>
<dbReference type="InterPro" id="IPR037523">
    <property type="entry name" value="VOC_core"/>
</dbReference>
<dbReference type="PANTHER" id="PTHR33993">
    <property type="entry name" value="GLYOXALASE-RELATED"/>
    <property type="match status" value="1"/>
</dbReference>
<dbReference type="CDD" id="cd07247">
    <property type="entry name" value="SgaA_N_like"/>
    <property type="match status" value="1"/>
</dbReference>
<dbReference type="Proteomes" id="UP000502928">
    <property type="component" value="Chromosome"/>
</dbReference>
<organism evidence="2 3">
    <name type="scientific">Flagellimonas oceani</name>
    <dbReference type="NCBI Taxonomy" id="2698672"/>
    <lineage>
        <taxon>Bacteria</taxon>
        <taxon>Pseudomonadati</taxon>
        <taxon>Bacteroidota</taxon>
        <taxon>Flavobacteriia</taxon>
        <taxon>Flavobacteriales</taxon>
        <taxon>Flavobacteriaceae</taxon>
        <taxon>Flagellimonas</taxon>
    </lineage>
</organism>
<dbReference type="InterPro" id="IPR029068">
    <property type="entry name" value="Glyas_Bleomycin-R_OHBP_Dase"/>
</dbReference>
<dbReference type="InterPro" id="IPR052164">
    <property type="entry name" value="Anthracycline_SecMetBiosynth"/>
</dbReference>
<proteinExistence type="predicted"/>
<evidence type="ECO:0000259" key="1">
    <source>
        <dbReference type="PROSITE" id="PS51819"/>
    </source>
</evidence>
<dbReference type="RefSeq" id="WP_166247374.1">
    <property type="nucleotide sequence ID" value="NZ_CP049616.1"/>
</dbReference>
<feature type="domain" description="VOC" evidence="1">
    <location>
        <begin position="5"/>
        <end position="112"/>
    </location>
</feature>
<dbReference type="PANTHER" id="PTHR33993:SF1">
    <property type="entry name" value="GLYOXALASE FAMILY PROTEIN"/>
    <property type="match status" value="1"/>
</dbReference>
<dbReference type="Gene3D" id="3.10.180.10">
    <property type="entry name" value="2,3-Dihydroxybiphenyl 1,2-Dioxygenase, domain 1"/>
    <property type="match status" value="1"/>
</dbReference>
<dbReference type="PROSITE" id="PS51819">
    <property type="entry name" value="VOC"/>
    <property type="match status" value="1"/>
</dbReference>
<dbReference type="KEGG" id="mut:GVT53_03130"/>
<dbReference type="Pfam" id="PF00903">
    <property type="entry name" value="Glyoxalase"/>
    <property type="match status" value="1"/>
</dbReference>
<dbReference type="InterPro" id="IPR004360">
    <property type="entry name" value="Glyas_Fos-R_dOase_dom"/>
</dbReference>
<accession>A0A6G7IZN4</accession>
<dbReference type="SUPFAM" id="SSF54593">
    <property type="entry name" value="Glyoxalase/Bleomycin resistance protein/Dihydroxybiphenyl dioxygenase"/>
    <property type="match status" value="1"/>
</dbReference>
<reference evidence="2 3" key="1">
    <citation type="submission" date="2020-02" db="EMBL/GenBank/DDBJ databases">
        <title>Complete genome of Muricauda sp. 501str8.</title>
        <authorList>
            <person name="Dong B."/>
            <person name="Zhu S."/>
            <person name="Yang J."/>
            <person name="Chen J."/>
        </authorList>
    </citation>
    <scope>NUCLEOTIDE SEQUENCE [LARGE SCALE GENOMIC DNA]</scope>
    <source>
        <strain evidence="2 3">501str8</strain>
    </source>
</reference>
<evidence type="ECO:0000313" key="3">
    <source>
        <dbReference type="Proteomes" id="UP000502928"/>
    </source>
</evidence>
<name>A0A6G7IZN4_9FLAO</name>
<dbReference type="AlphaFoldDB" id="A0A6G7IZN4"/>